<dbReference type="InterPro" id="IPR035919">
    <property type="entry name" value="EAL_sf"/>
</dbReference>
<dbReference type="InterPro" id="IPR001633">
    <property type="entry name" value="EAL_dom"/>
</dbReference>
<proteinExistence type="predicted"/>
<dbReference type="STRING" id="314278.NB231_13831"/>
<reference evidence="3 4" key="1">
    <citation type="submission" date="2006-02" db="EMBL/GenBank/DDBJ databases">
        <authorList>
            <person name="Waterbury J."/>
            <person name="Ferriera S."/>
            <person name="Johnson J."/>
            <person name="Kravitz S."/>
            <person name="Halpern A."/>
            <person name="Remington K."/>
            <person name="Beeson K."/>
            <person name="Tran B."/>
            <person name="Rogers Y.-H."/>
            <person name="Friedman R."/>
            <person name="Venter J.C."/>
        </authorList>
    </citation>
    <scope>NUCLEOTIDE SEQUENCE [LARGE SCALE GENOMIC DNA]</scope>
    <source>
        <strain evidence="3 4">Nb-231</strain>
    </source>
</reference>
<comment type="caution">
    <text evidence="3">The sequence shown here is derived from an EMBL/GenBank/DDBJ whole genome shotgun (WGS) entry which is preliminary data.</text>
</comment>
<organism evidence="3 4">
    <name type="scientific">Nitrococcus mobilis Nb-231</name>
    <dbReference type="NCBI Taxonomy" id="314278"/>
    <lineage>
        <taxon>Bacteria</taxon>
        <taxon>Pseudomonadati</taxon>
        <taxon>Pseudomonadota</taxon>
        <taxon>Gammaproteobacteria</taxon>
        <taxon>Chromatiales</taxon>
        <taxon>Ectothiorhodospiraceae</taxon>
        <taxon>Nitrococcus</taxon>
    </lineage>
</organism>
<dbReference type="Pfam" id="PF08668">
    <property type="entry name" value="HDOD"/>
    <property type="match status" value="1"/>
</dbReference>
<sequence>MTRSFVASRDNLPLPTDRVVLEILENTKPEPAVIDGLELLRATGYRIALDDFIYDPALRPLLQRADLVKVEVPRLTLSELAEQVQLLRPFKVMLLAEKIETPEVFEACRRLGFDYFQGYFLSRPSTLRNSDIPANRLRILELLAALQRADVQVAELEELISRDLALSYKLLRYLNSAFFSLPRRIDSIRQAVLYLGTQELRTWAALLALASIPGKPHELSVSIIIRARFCETAARIIRAEHPARYFMVGLLSGLDALLDAPLEQILERLPVNQAVAAALLRGEGGEGEILDAVRDLEIGRIERIRALGLSAAATNQAYVEAVRWAENICSA</sequence>
<dbReference type="Pfam" id="PF00563">
    <property type="entry name" value="EAL"/>
    <property type="match status" value="1"/>
</dbReference>
<evidence type="ECO:0000313" key="4">
    <source>
        <dbReference type="Proteomes" id="UP000003374"/>
    </source>
</evidence>
<feature type="domain" description="HDOD" evidence="2">
    <location>
        <begin position="132"/>
        <end position="328"/>
    </location>
</feature>
<evidence type="ECO:0000313" key="3">
    <source>
        <dbReference type="EMBL" id="EAR20197.1"/>
    </source>
</evidence>
<dbReference type="PROSITE" id="PS51833">
    <property type="entry name" value="HDOD"/>
    <property type="match status" value="1"/>
</dbReference>
<dbReference type="InterPro" id="IPR052340">
    <property type="entry name" value="RNase_Y/CdgJ"/>
</dbReference>
<dbReference type="HOGENOM" id="CLU_044951_2_0_6"/>
<gene>
    <name evidence="3" type="ORF">NB231_13831</name>
</gene>
<dbReference type="EMBL" id="AAOF01000031">
    <property type="protein sequence ID" value="EAR20197.1"/>
    <property type="molecule type" value="Genomic_DNA"/>
</dbReference>
<dbReference type="OrthoDB" id="9804751at2"/>
<dbReference type="PANTHER" id="PTHR33525:SF4">
    <property type="entry name" value="CYCLIC DI-GMP PHOSPHODIESTERASE CDGJ"/>
    <property type="match status" value="1"/>
</dbReference>
<evidence type="ECO:0000259" key="2">
    <source>
        <dbReference type="PROSITE" id="PS51833"/>
    </source>
</evidence>
<dbReference type="SUPFAM" id="SSF141868">
    <property type="entry name" value="EAL domain-like"/>
    <property type="match status" value="1"/>
</dbReference>
<dbReference type="InterPro" id="IPR013976">
    <property type="entry name" value="HDOD"/>
</dbReference>
<accession>A4BVS5</accession>
<name>A4BVS5_9GAMM</name>
<dbReference type="PANTHER" id="PTHR33525">
    <property type="match status" value="1"/>
</dbReference>
<evidence type="ECO:0000259" key="1">
    <source>
        <dbReference type="PROSITE" id="PS50883"/>
    </source>
</evidence>
<keyword evidence="4" id="KW-1185">Reference proteome</keyword>
<dbReference type="RefSeq" id="WP_005003616.1">
    <property type="nucleotide sequence ID" value="NZ_CH672427.1"/>
</dbReference>
<protein>
    <submittedName>
        <fullName evidence="3">Diguanylate phosphodiesterase</fullName>
    </submittedName>
</protein>
<dbReference type="Gene3D" id="3.20.20.450">
    <property type="entry name" value="EAL domain"/>
    <property type="match status" value="1"/>
</dbReference>
<dbReference type="PROSITE" id="PS50883">
    <property type="entry name" value="EAL"/>
    <property type="match status" value="1"/>
</dbReference>
<feature type="domain" description="EAL" evidence="1">
    <location>
        <begin position="1"/>
        <end position="138"/>
    </location>
</feature>
<dbReference type="SUPFAM" id="SSF109604">
    <property type="entry name" value="HD-domain/PDEase-like"/>
    <property type="match status" value="1"/>
</dbReference>
<dbReference type="AlphaFoldDB" id="A4BVS5"/>
<dbReference type="Proteomes" id="UP000003374">
    <property type="component" value="Unassembled WGS sequence"/>
</dbReference>
<dbReference type="eggNOG" id="COG3434">
    <property type="taxonomic scope" value="Bacteria"/>
</dbReference>
<dbReference type="Gene3D" id="1.10.3210.10">
    <property type="entry name" value="Hypothetical protein af1432"/>
    <property type="match status" value="1"/>
</dbReference>